<reference evidence="1" key="1">
    <citation type="submission" date="2019-03" db="EMBL/GenBank/DDBJ databases">
        <title>Single cell metagenomics reveals metabolic interactions within the superorganism composed of flagellate Streblomastix strix and complex community of Bacteroidetes bacteria on its surface.</title>
        <authorList>
            <person name="Treitli S.C."/>
            <person name="Kolisko M."/>
            <person name="Husnik F."/>
            <person name="Keeling P."/>
            <person name="Hampl V."/>
        </authorList>
    </citation>
    <scope>NUCLEOTIDE SEQUENCE</scope>
    <source>
        <strain evidence="1">STM</strain>
    </source>
</reference>
<comment type="caution">
    <text evidence="1">The sequence shown here is derived from an EMBL/GenBank/DDBJ whole genome shotgun (WGS) entry which is preliminary data.</text>
</comment>
<evidence type="ECO:0008006" key="2">
    <source>
        <dbReference type="Google" id="ProtNLM"/>
    </source>
</evidence>
<dbReference type="Pfam" id="PF08843">
    <property type="entry name" value="AbiEii"/>
    <property type="match status" value="1"/>
</dbReference>
<feature type="non-terminal residue" evidence="1">
    <location>
        <position position="102"/>
    </location>
</feature>
<protein>
    <recommendedName>
        <fullName evidence="2">Nucleotidyl transferase AbiEii/AbiGii toxin family protein</fullName>
    </recommendedName>
</protein>
<dbReference type="AlphaFoldDB" id="A0A5J4PSD2"/>
<dbReference type="Gene3D" id="3.10.450.620">
    <property type="entry name" value="JHP933, nucleotidyltransferase-like core domain"/>
    <property type="match status" value="1"/>
</dbReference>
<dbReference type="InterPro" id="IPR014942">
    <property type="entry name" value="AbiEii"/>
</dbReference>
<organism evidence="1">
    <name type="scientific">termite gut metagenome</name>
    <dbReference type="NCBI Taxonomy" id="433724"/>
    <lineage>
        <taxon>unclassified sequences</taxon>
        <taxon>metagenomes</taxon>
        <taxon>organismal metagenomes</taxon>
    </lineage>
</organism>
<name>A0A5J4PSD2_9ZZZZ</name>
<sequence>MNNWIQLSEKEKVESINRVSIATGLPNAAIEKDWWVTMSLRALFSCECANHIVFKGGTSLSKGWNLIERFSEDIDIAIDRAFFGFEGELKKKQINNLRRASC</sequence>
<accession>A0A5J4PSD2</accession>
<gene>
    <name evidence="1" type="ORF">EZS27_036584</name>
</gene>
<dbReference type="EMBL" id="SNRY01006482">
    <property type="protein sequence ID" value="KAA6312497.1"/>
    <property type="molecule type" value="Genomic_DNA"/>
</dbReference>
<evidence type="ECO:0000313" key="1">
    <source>
        <dbReference type="EMBL" id="KAA6312497.1"/>
    </source>
</evidence>
<proteinExistence type="predicted"/>